<feature type="region of interest" description="Disordered" evidence="8">
    <location>
        <begin position="1"/>
        <end position="83"/>
    </location>
</feature>
<feature type="binding site" evidence="7">
    <location>
        <position position="360"/>
    </location>
    <ligand>
        <name>Zn(2+)</name>
        <dbReference type="ChEBI" id="CHEBI:29105"/>
    </ligand>
</feature>
<proteinExistence type="inferred from homology"/>
<keyword evidence="4 7" id="KW-0479">Metal-binding</keyword>
<evidence type="ECO:0000313" key="11">
    <source>
        <dbReference type="Proteomes" id="UP001390339"/>
    </source>
</evidence>
<evidence type="ECO:0000313" key="10">
    <source>
        <dbReference type="EMBL" id="KAK8879859.1"/>
    </source>
</evidence>
<feature type="binding site" evidence="7">
    <location>
        <position position="333"/>
    </location>
    <ligand>
        <name>Zn(2+)</name>
        <dbReference type="ChEBI" id="CHEBI:29105"/>
    </ligand>
</feature>
<feature type="compositionally biased region" description="Low complexity" evidence="8">
    <location>
        <begin position="16"/>
        <end position="31"/>
    </location>
</feature>
<dbReference type="Pfam" id="PF02146">
    <property type="entry name" value="SIR2"/>
    <property type="match status" value="1"/>
</dbReference>
<feature type="compositionally biased region" description="Low complexity" evidence="8">
    <location>
        <begin position="58"/>
        <end position="69"/>
    </location>
</feature>
<dbReference type="InterPro" id="IPR029035">
    <property type="entry name" value="DHS-like_NAD/FAD-binding_dom"/>
</dbReference>
<dbReference type="Gene3D" id="3.40.50.1220">
    <property type="entry name" value="TPP-binding domain"/>
    <property type="match status" value="1"/>
</dbReference>
<feature type="compositionally biased region" description="Basic and acidic residues" evidence="8">
    <location>
        <begin position="504"/>
        <end position="515"/>
    </location>
</feature>
<evidence type="ECO:0000256" key="3">
    <source>
        <dbReference type="ARBA" id="ARBA00022679"/>
    </source>
</evidence>
<dbReference type="PROSITE" id="PS50305">
    <property type="entry name" value="SIRTUIN"/>
    <property type="match status" value="1"/>
</dbReference>
<dbReference type="EMBL" id="JAPCWZ010000001">
    <property type="protein sequence ID" value="KAK8879859.1"/>
    <property type="molecule type" value="Genomic_DNA"/>
</dbReference>
<evidence type="ECO:0000256" key="5">
    <source>
        <dbReference type="ARBA" id="ARBA00022833"/>
    </source>
</evidence>
<feature type="compositionally biased region" description="Basic and acidic residues" evidence="8">
    <location>
        <begin position="73"/>
        <end position="83"/>
    </location>
</feature>
<evidence type="ECO:0000259" key="9">
    <source>
        <dbReference type="PROSITE" id="PS50305"/>
    </source>
</evidence>
<evidence type="ECO:0000256" key="6">
    <source>
        <dbReference type="ARBA" id="ARBA00023027"/>
    </source>
</evidence>
<comment type="cofactor">
    <cofactor evidence="1">
        <name>Zn(2+)</name>
        <dbReference type="ChEBI" id="CHEBI:29105"/>
    </cofactor>
</comment>
<dbReference type="PANTHER" id="PTHR11085:SF9">
    <property type="entry name" value="NAD-DEPENDENT PROTEIN DEACETYLASE SIRTUIN-1"/>
    <property type="match status" value="1"/>
</dbReference>
<dbReference type="InterPro" id="IPR003000">
    <property type="entry name" value="Sirtuin"/>
</dbReference>
<evidence type="ECO:0000256" key="1">
    <source>
        <dbReference type="ARBA" id="ARBA00001947"/>
    </source>
</evidence>
<reference evidence="10 11" key="1">
    <citation type="journal article" date="2024" name="IMA Fungus">
        <title>Apiospora arundinis, a panoply of carbohydrate-active enzymes and secondary metabolites.</title>
        <authorList>
            <person name="Sorensen T."/>
            <person name="Petersen C."/>
            <person name="Muurmann A.T."/>
            <person name="Christiansen J.V."/>
            <person name="Brundto M.L."/>
            <person name="Overgaard C.K."/>
            <person name="Boysen A.T."/>
            <person name="Wollenberg R.D."/>
            <person name="Larsen T.O."/>
            <person name="Sorensen J.L."/>
            <person name="Nielsen K.L."/>
            <person name="Sondergaard T.E."/>
        </authorList>
    </citation>
    <scope>NUCLEOTIDE SEQUENCE [LARGE SCALE GENOMIC DNA]</scope>
    <source>
        <strain evidence="10 11">AAU 773</strain>
    </source>
</reference>
<keyword evidence="6" id="KW-0520">NAD</keyword>
<organism evidence="10 11">
    <name type="scientific">Apiospora arundinis</name>
    <dbReference type="NCBI Taxonomy" id="335852"/>
    <lineage>
        <taxon>Eukaryota</taxon>
        <taxon>Fungi</taxon>
        <taxon>Dikarya</taxon>
        <taxon>Ascomycota</taxon>
        <taxon>Pezizomycotina</taxon>
        <taxon>Sordariomycetes</taxon>
        <taxon>Xylariomycetidae</taxon>
        <taxon>Amphisphaeriales</taxon>
        <taxon>Apiosporaceae</taxon>
        <taxon>Apiospora</taxon>
    </lineage>
</organism>
<keyword evidence="3" id="KW-0808">Transferase</keyword>
<dbReference type="Proteomes" id="UP001390339">
    <property type="component" value="Unassembled WGS sequence"/>
</dbReference>
<dbReference type="Gene3D" id="3.30.1600.10">
    <property type="entry name" value="SIR2/SIRT2 'Small Domain"/>
    <property type="match status" value="1"/>
</dbReference>
<accession>A0ABR2JM16</accession>
<feature type="binding site" evidence="7">
    <location>
        <position position="357"/>
    </location>
    <ligand>
        <name>Zn(2+)</name>
        <dbReference type="ChEBI" id="CHEBI:29105"/>
    </ligand>
</feature>
<feature type="compositionally biased region" description="Basic residues" evidence="8">
    <location>
        <begin position="369"/>
        <end position="386"/>
    </location>
</feature>
<feature type="region of interest" description="Disordered" evidence="8">
    <location>
        <begin position="504"/>
        <end position="538"/>
    </location>
</feature>
<keyword evidence="5 7" id="KW-0862">Zinc</keyword>
<feature type="compositionally biased region" description="Basic residues" evidence="8">
    <location>
        <begin position="1"/>
        <end position="10"/>
    </location>
</feature>
<comment type="caution">
    <text evidence="10">The sequence shown here is derived from an EMBL/GenBank/DDBJ whole genome shotgun (WGS) entry which is preliminary data.</text>
</comment>
<comment type="similarity">
    <text evidence="2">Belongs to the sirtuin family. Class I subfamily.</text>
</comment>
<evidence type="ECO:0000256" key="2">
    <source>
        <dbReference type="ARBA" id="ARBA00006924"/>
    </source>
</evidence>
<feature type="domain" description="Deacetylase sirtuin-type" evidence="9">
    <location>
        <begin position="195"/>
        <end position="494"/>
    </location>
</feature>
<dbReference type="PANTHER" id="PTHR11085">
    <property type="entry name" value="NAD-DEPENDENT PROTEIN DEACYLASE SIRTUIN-5, MITOCHONDRIAL-RELATED"/>
    <property type="match status" value="1"/>
</dbReference>
<protein>
    <submittedName>
        <fullName evidence="10">SIR2-domain-containing protein</fullName>
    </submittedName>
</protein>
<dbReference type="SUPFAM" id="SSF52467">
    <property type="entry name" value="DHS-like NAD/FAD-binding domain"/>
    <property type="match status" value="1"/>
</dbReference>
<dbReference type="InterPro" id="IPR026591">
    <property type="entry name" value="Sirtuin_cat_small_dom_sf"/>
</dbReference>
<evidence type="ECO:0000256" key="4">
    <source>
        <dbReference type="ARBA" id="ARBA00022723"/>
    </source>
</evidence>
<evidence type="ECO:0000256" key="7">
    <source>
        <dbReference type="PROSITE-ProRule" id="PRU00236"/>
    </source>
</evidence>
<dbReference type="InterPro" id="IPR026590">
    <property type="entry name" value="Ssirtuin_cat_dom"/>
</dbReference>
<evidence type="ECO:0000256" key="8">
    <source>
        <dbReference type="SAM" id="MobiDB-lite"/>
    </source>
</evidence>
<feature type="binding site" evidence="7">
    <location>
        <position position="336"/>
    </location>
    <ligand>
        <name>Zn(2+)</name>
        <dbReference type="ChEBI" id="CHEBI:29105"/>
    </ligand>
</feature>
<feature type="active site" description="Proton acceptor" evidence="7">
    <location>
        <position position="325"/>
    </location>
</feature>
<name>A0ABR2JM16_9PEZI</name>
<dbReference type="InterPro" id="IPR050134">
    <property type="entry name" value="NAD-dep_sirtuin_deacylases"/>
</dbReference>
<sequence>MNGTKRRRGGAVKSSTRTTTTTTTAKTRQTRLVLAPVKPVEEDGESDTETPAPPPPKTTAASKRTTKQTPADSAKHEDDDPISDLHHLAADKSDSWETESLFEDIIDDLTQDKVLTDIVDDACTTDETVYYRQLLRTIGPEQFCRTTVEDGKITAKRLLTAFGVIPPSFLEGAADDEYYGLLTLALSRELKKRAKLMNFNTVGDAVNLIYNAKNIVVLTGAGISTSLGIPDFRSKDTGLYAQLAQQGLAINDPQEVFDIRVFNEDPTIFFTVAKDILPSHKKFTPTHRFIAMLQEKGKLLTNYSQNIDNIEANAGILPEKLVQCHGSFASATCQKCGYKVVGEDIYDDIRAGQIPRCLKCIKTLRGKGKTKRKRSSNNRSSSRRLRGSSDDDDDDFNIPSAGIMKPDITFFGEDLPTKFRERLGNHDRILVDLVIVIGTSLKVTPVSEMSRFLPPNVPQIYISRDPVSHINFDIDLLGDCDVVVAELCRRLGWNLEHEMVDPHQKVQVKPEEGYNSRHRFSPYVAPPESGSLKREEDE</sequence>
<keyword evidence="11" id="KW-1185">Reference proteome</keyword>
<feature type="region of interest" description="Disordered" evidence="8">
    <location>
        <begin position="369"/>
        <end position="398"/>
    </location>
</feature>
<gene>
    <name evidence="10" type="ORF">PGQ11_001153</name>
</gene>